<dbReference type="InterPro" id="IPR004410">
    <property type="entry name" value="Malonyl_CoA-ACP_transAc_FabD"/>
</dbReference>
<feature type="domain" description="Malonyl-CoA:ACP transacylase (MAT)" evidence="8">
    <location>
        <begin position="7"/>
        <end position="307"/>
    </location>
</feature>
<dbReference type="OrthoDB" id="9808564at2"/>
<name>A0A084IQH1_SALHC</name>
<dbReference type="NCBIfam" id="TIGR00128">
    <property type="entry name" value="fabD"/>
    <property type="match status" value="1"/>
</dbReference>
<dbReference type="InterPro" id="IPR024925">
    <property type="entry name" value="Malonyl_CoA-ACP_transAc"/>
</dbReference>
<dbReference type="InterPro" id="IPR016035">
    <property type="entry name" value="Acyl_Trfase/lysoPLipase"/>
</dbReference>
<evidence type="ECO:0000259" key="8">
    <source>
        <dbReference type="SMART" id="SM00827"/>
    </source>
</evidence>
<dbReference type="PIRSF" id="PIRSF000446">
    <property type="entry name" value="Mct"/>
    <property type="match status" value="1"/>
</dbReference>
<dbReference type="GO" id="GO:0006633">
    <property type="term" value="P:fatty acid biosynthetic process"/>
    <property type="evidence" value="ECO:0007669"/>
    <property type="project" value="TreeGrafter"/>
</dbReference>
<dbReference type="Proteomes" id="UP000028302">
    <property type="component" value="Unassembled WGS sequence"/>
</dbReference>
<keyword evidence="3 6" id="KW-0808">Transferase</keyword>
<evidence type="ECO:0000313" key="9">
    <source>
        <dbReference type="EMBL" id="KEZ78955.1"/>
    </source>
</evidence>
<proteinExistence type="inferred from homology"/>
<dbReference type="AlphaFoldDB" id="A0A084IQH1"/>
<dbReference type="SUPFAM" id="SSF55048">
    <property type="entry name" value="Probable ACP-binding domain of malonyl-CoA ACP transacylase"/>
    <property type="match status" value="1"/>
</dbReference>
<dbReference type="GO" id="GO:0004314">
    <property type="term" value="F:[acyl-carrier-protein] S-malonyltransferase activity"/>
    <property type="evidence" value="ECO:0007669"/>
    <property type="project" value="UniProtKB-EC"/>
</dbReference>
<dbReference type="RefSeq" id="WP_037333501.1">
    <property type="nucleotide sequence ID" value="NZ_APNK01000002.1"/>
</dbReference>
<evidence type="ECO:0000313" key="10">
    <source>
        <dbReference type="Proteomes" id="UP000028302"/>
    </source>
</evidence>
<dbReference type="EC" id="2.3.1.39" evidence="1 6"/>
<dbReference type="FunFam" id="3.30.70.250:FF:000001">
    <property type="entry name" value="Malonyl CoA-acyl carrier protein transacylase"/>
    <property type="match status" value="1"/>
</dbReference>
<comment type="caution">
    <text evidence="9">The sequence shown here is derived from an EMBL/GenBank/DDBJ whole genome shotgun (WGS) entry which is preliminary data.</text>
</comment>
<evidence type="ECO:0000256" key="1">
    <source>
        <dbReference type="ARBA" id="ARBA00013258"/>
    </source>
</evidence>
<sequence>MSRFAMLFPGQGAQSVGMLAELGQQHPAIKQTLDEASEALGYDVAELVTDGPADTLDRTEYTQPALVAASVAIWRAWQAAGGPQPTFVAGHSLGEYSALVVAGTLDFADALRLTRLRGQAMQDAVGAGEGAMAAVIGLSDDDVRAACDEASAALSSEGLTVSAANFNAPKQVVIAGHAQAVEKASTLAKDKGAKMVKALAVSVPSHCALMQPAADRLASHLADIPLREPAIPVYHNVDARPREDVEGVRRALVAQLAESVQWSNTINRLANENCQLFVECGPGKVLTGLNKRIDKSLHTLPLSDPDSFGAALTAVGDER</sequence>
<organism evidence="9 10">
    <name type="scientific">Salinisphaera hydrothermalis (strain C41B8)</name>
    <dbReference type="NCBI Taxonomy" id="1304275"/>
    <lineage>
        <taxon>Bacteria</taxon>
        <taxon>Pseudomonadati</taxon>
        <taxon>Pseudomonadota</taxon>
        <taxon>Gammaproteobacteria</taxon>
        <taxon>Salinisphaerales</taxon>
        <taxon>Salinisphaeraceae</taxon>
        <taxon>Salinisphaera</taxon>
    </lineage>
</organism>
<dbReference type="InterPro" id="IPR001227">
    <property type="entry name" value="Ac_transferase_dom_sf"/>
</dbReference>
<dbReference type="Pfam" id="PF00698">
    <property type="entry name" value="Acyl_transf_1"/>
    <property type="match status" value="1"/>
</dbReference>
<dbReference type="GO" id="GO:0005829">
    <property type="term" value="C:cytosol"/>
    <property type="evidence" value="ECO:0007669"/>
    <property type="project" value="TreeGrafter"/>
</dbReference>
<comment type="catalytic activity">
    <reaction evidence="5 6">
        <text>holo-[ACP] + malonyl-CoA = malonyl-[ACP] + CoA</text>
        <dbReference type="Rhea" id="RHEA:41792"/>
        <dbReference type="Rhea" id="RHEA-COMP:9623"/>
        <dbReference type="Rhea" id="RHEA-COMP:9685"/>
        <dbReference type="ChEBI" id="CHEBI:57287"/>
        <dbReference type="ChEBI" id="CHEBI:57384"/>
        <dbReference type="ChEBI" id="CHEBI:64479"/>
        <dbReference type="ChEBI" id="CHEBI:78449"/>
        <dbReference type="EC" id="2.3.1.39"/>
    </reaction>
</comment>
<dbReference type="SMART" id="SM00827">
    <property type="entry name" value="PKS_AT"/>
    <property type="match status" value="1"/>
</dbReference>
<evidence type="ECO:0000256" key="5">
    <source>
        <dbReference type="ARBA" id="ARBA00048462"/>
    </source>
</evidence>
<dbReference type="InterPro" id="IPR016036">
    <property type="entry name" value="Malonyl_transacylase_ACP-bd"/>
</dbReference>
<evidence type="ECO:0000256" key="7">
    <source>
        <dbReference type="PIRSR" id="PIRSR000446-1"/>
    </source>
</evidence>
<dbReference type="Gene3D" id="3.40.366.10">
    <property type="entry name" value="Malonyl-Coenzyme A Acyl Carrier Protein, domain 2"/>
    <property type="match status" value="1"/>
</dbReference>
<dbReference type="Gene3D" id="3.30.70.250">
    <property type="entry name" value="Malonyl-CoA ACP transacylase, ACP-binding"/>
    <property type="match status" value="1"/>
</dbReference>
<protein>
    <recommendedName>
        <fullName evidence="2 6">Malonyl CoA-acyl carrier protein transacylase</fullName>
        <ecNumber evidence="1 6">2.3.1.39</ecNumber>
    </recommendedName>
</protein>
<dbReference type="EMBL" id="APNK01000002">
    <property type="protein sequence ID" value="KEZ78955.1"/>
    <property type="molecule type" value="Genomic_DNA"/>
</dbReference>
<accession>A0A084IQH1</accession>
<evidence type="ECO:0000256" key="3">
    <source>
        <dbReference type="ARBA" id="ARBA00022679"/>
    </source>
</evidence>
<dbReference type="PATRIC" id="fig|1304275.5.peg.498"/>
<dbReference type="eggNOG" id="COG0331">
    <property type="taxonomic scope" value="Bacteria"/>
</dbReference>
<gene>
    <name evidence="9" type="ORF">C41B8_02457</name>
</gene>
<evidence type="ECO:0000256" key="4">
    <source>
        <dbReference type="ARBA" id="ARBA00023315"/>
    </source>
</evidence>
<feature type="active site" evidence="7">
    <location>
        <position position="92"/>
    </location>
</feature>
<feature type="active site" evidence="7">
    <location>
        <position position="206"/>
    </location>
</feature>
<dbReference type="InterPro" id="IPR014043">
    <property type="entry name" value="Acyl_transferase_dom"/>
</dbReference>
<dbReference type="InterPro" id="IPR050858">
    <property type="entry name" value="Mal-CoA-ACP_Trans/PKS_FabD"/>
</dbReference>
<dbReference type="PANTHER" id="PTHR42681:SF1">
    <property type="entry name" value="MALONYL-COA-ACYL CARRIER PROTEIN TRANSACYLASE, MITOCHONDRIAL"/>
    <property type="match status" value="1"/>
</dbReference>
<evidence type="ECO:0000256" key="2">
    <source>
        <dbReference type="ARBA" id="ARBA00018953"/>
    </source>
</evidence>
<keyword evidence="4 6" id="KW-0012">Acyltransferase</keyword>
<dbReference type="STRING" id="1304275.C41B8_02457"/>
<dbReference type="PANTHER" id="PTHR42681">
    <property type="entry name" value="MALONYL-COA-ACYL CARRIER PROTEIN TRANSACYLASE, MITOCHONDRIAL"/>
    <property type="match status" value="1"/>
</dbReference>
<dbReference type="SUPFAM" id="SSF52151">
    <property type="entry name" value="FabD/lysophospholipase-like"/>
    <property type="match status" value="1"/>
</dbReference>
<reference evidence="9 10" key="1">
    <citation type="submission" date="2013-03" db="EMBL/GenBank/DDBJ databases">
        <title>Salinisphaera hydrothermalis C41B8 Genome Sequencing.</title>
        <authorList>
            <person name="Li C."/>
            <person name="Lai Q."/>
            <person name="Shao Z."/>
        </authorList>
    </citation>
    <scope>NUCLEOTIDE SEQUENCE [LARGE SCALE GENOMIC DNA]</scope>
    <source>
        <strain evidence="9 10">C41B8</strain>
    </source>
</reference>
<comment type="similarity">
    <text evidence="6">Belongs to the fabD family.</text>
</comment>
<keyword evidence="10" id="KW-1185">Reference proteome</keyword>
<evidence type="ECO:0000256" key="6">
    <source>
        <dbReference type="PIRNR" id="PIRNR000446"/>
    </source>
</evidence>